<reference evidence="4 5" key="2">
    <citation type="submission" date="2019-01" db="EMBL/GenBank/DDBJ databases">
        <title>The decoding of complex shrimp genome reveals the adaptation for benthos swimmer, frequently molting mechanism and breeding impact on genome.</title>
        <authorList>
            <person name="Sun Y."/>
            <person name="Gao Y."/>
            <person name="Yu Y."/>
        </authorList>
    </citation>
    <scope>NUCLEOTIDE SEQUENCE [LARGE SCALE GENOMIC DNA]</scope>
    <source>
        <tissue evidence="4">Muscle</tissue>
    </source>
</reference>
<name>A0A423TBJ5_PENVA</name>
<dbReference type="STRING" id="6689.A0A423TBJ5"/>
<reference evidence="4 5" key="1">
    <citation type="submission" date="2018-04" db="EMBL/GenBank/DDBJ databases">
        <authorList>
            <person name="Zhang X."/>
            <person name="Yuan J."/>
            <person name="Li F."/>
            <person name="Xiang J."/>
        </authorList>
    </citation>
    <scope>NUCLEOTIDE SEQUENCE [LARGE SCALE GENOMIC DNA]</scope>
    <source>
        <tissue evidence="4">Muscle</tissue>
    </source>
</reference>
<dbReference type="SUPFAM" id="SSF144232">
    <property type="entry name" value="HIT/MYND zinc finger-like"/>
    <property type="match status" value="1"/>
</dbReference>
<dbReference type="OrthoDB" id="5945798at2759"/>
<organism evidence="4 5">
    <name type="scientific">Penaeus vannamei</name>
    <name type="common">Whiteleg shrimp</name>
    <name type="synonym">Litopenaeus vannamei</name>
    <dbReference type="NCBI Taxonomy" id="6689"/>
    <lineage>
        <taxon>Eukaryota</taxon>
        <taxon>Metazoa</taxon>
        <taxon>Ecdysozoa</taxon>
        <taxon>Arthropoda</taxon>
        <taxon>Crustacea</taxon>
        <taxon>Multicrustacea</taxon>
        <taxon>Malacostraca</taxon>
        <taxon>Eumalacostraca</taxon>
        <taxon>Eucarida</taxon>
        <taxon>Decapoda</taxon>
        <taxon>Dendrobranchiata</taxon>
        <taxon>Penaeoidea</taxon>
        <taxon>Penaeidae</taxon>
        <taxon>Penaeus</taxon>
    </lineage>
</organism>
<dbReference type="GO" id="GO:0008168">
    <property type="term" value="F:methyltransferase activity"/>
    <property type="evidence" value="ECO:0007669"/>
    <property type="project" value="UniProtKB-KW"/>
</dbReference>
<dbReference type="GO" id="GO:0042826">
    <property type="term" value="F:histone deacetylase binding"/>
    <property type="evidence" value="ECO:0007669"/>
    <property type="project" value="TreeGrafter"/>
</dbReference>
<dbReference type="Gene3D" id="2.170.270.10">
    <property type="entry name" value="SET domain"/>
    <property type="match status" value="1"/>
</dbReference>
<dbReference type="PANTHER" id="PTHR46165">
    <property type="entry name" value="SET AND MYND DOMAIN-CONTAINING PROTEIN 4"/>
    <property type="match status" value="1"/>
</dbReference>
<dbReference type="InterPro" id="IPR052097">
    <property type="entry name" value="SET-MYND_domain_protein"/>
</dbReference>
<dbReference type="InterPro" id="IPR046341">
    <property type="entry name" value="SET_dom_sf"/>
</dbReference>
<comment type="caution">
    <text evidence="4">The sequence shown here is derived from an EMBL/GenBank/DDBJ whole genome shotgun (WGS) entry which is preliminary data.</text>
</comment>
<keyword evidence="1" id="KW-0489">Methyltransferase</keyword>
<dbReference type="Gene3D" id="6.10.140.2220">
    <property type="match status" value="1"/>
</dbReference>
<evidence type="ECO:0000256" key="2">
    <source>
        <dbReference type="ARBA" id="ARBA00022679"/>
    </source>
</evidence>
<keyword evidence="3" id="KW-0949">S-adenosyl-L-methionine</keyword>
<dbReference type="Gene3D" id="1.10.220.160">
    <property type="match status" value="1"/>
</dbReference>
<evidence type="ECO:0000256" key="1">
    <source>
        <dbReference type="ARBA" id="ARBA00022603"/>
    </source>
</evidence>
<dbReference type="Proteomes" id="UP000283509">
    <property type="component" value="Unassembled WGS sequence"/>
</dbReference>
<evidence type="ECO:0000313" key="4">
    <source>
        <dbReference type="EMBL" id="ROT73860.1"/>
    </source>
</evidence>
<evidence type="ECO:0000313" key="5">
    <source>
        <dbReference type="Proteomes" id="UP000283509"/>
    </source>
</evidence>
<accession>A0A423TBJ5</accession>
<evidence type="ECO:0000256" key="3">
    <source>
        <dbReference type="ARBA" id="ARBA00022691"/>
    </source>
</evidence>
<keyword evidence="2" id="KW-0808">Transferase</keyword>
<dbReference type="SUPFAM" id="SSF82199">
    <property type="entry name" value="SET domain"/>
    <property type="match status" value="1"/>
</dbReference>
<proteinExistence type="predicted"/>
<protein>
    <recommendedName>
        <fullName evidence="6">SET and MYND domain-containing protein 4</fullName>
    </recommendedName>
</protein>
<dbReference type="GO" id="GO:0005737">
    <property type="term" value="C:cytoplasm"/>
    <property type="evidence" value="ECO:0007669"/>
    <property type="project" value="TreeGrafter"/>
</dbReference>
<dbReference type="AlphaFoldDB" id="A0A423TBJ5"/>
<dbReference type="PANTHER" id="PTHR46165:SF2">
    <property type="entry name" value="SET AND MYND DOMAIN-CONTAINING PROTEIN 4"/>
    <property type="match status" value="1"/>
</dbReference>
<sequence>MAYTPSQGRYLVAERDIHPGDVLVAETGYCSILHLDSSLRTHCSNCLSRCLTPVPCPSCTRVVFCSSFCCIQGLSYFHRQECNILPTLAALDMGKNSVLAYRILTHTTHKKLKALMPELLEESKHKAPESLGFNTQGIYSSSDYKTIYHLVHNKEQRSVSDLFKRCAMALTLTKLMIASKNHFVAEDGKPVMPTQEDILLTGCTLFIHMMNLPCNAHSVTELEVNVSRFQESTTQEIGQGNCVYRKEESDGTDIFKKKRK</sequence>
<gene>
    <name evidence="4" type="ORF">C7M84_007664</name>
</gene>
<dbReference type="GO" id="GO:0005634">
    <property type="term" value="C:nucleus"/>
    <property type="evidence" value="ECO:0007669"/>
    <property type="project" value="TreeGrafter"/>
</dbReference>
<dbReference type="GO" id="GO:0032259">
    <property type="term" value="P:methylation"/>
    <property type="evidence" value="ECO:0007669"/>
    <property type="project" value="UniProtKB-KW"/>
</dbReference>
<keyword evidence="5" id="KW-1185">Reference proteome</keyword>
<dbReference type="EMBL" id="QCYY01001978">
    <property type="protein sequence ID" value="ROT73860.1"/>
    <property type="molecule type" value="Genomic_DNA"/>
</dbReference>
<evidence type="ECO:0008006" key="6">
    <source>
        <dbReference type="Google" id="ProtNLM"/>
    </source>
</evidence>